<name>A0A0J6Y454_COCIT</name>
<evidence type="ECO:0000313" key="1">
    <source>
        <dbReference type="EMBL" id="KMP01799.1"/>
    </source>
</evidence>
<proteinExistence type="predicted"/>
<gene>
    <name evidence="1" type="ORF">CIRG_01938</name>
</gene>
<dbReference type="EMBL" id="DS028093">
    <property type="protein sequence ID" value="KMP01799.1"/>
    <property type="molecule type" value="Genomic_DNA"/>
</dbReference>
<protein>
    <submittedName>
        <fullName evidence="1">Uncharacterized protein</fullName>
    </submittedName>
</protein>
<reference evidence="2" key="1">
    <citation type="journal article" date="2010" name="Genome Res.">
        <title>Population genomic sequencing of Coccidioides fungi reveals recent hybridization and transposon control.</title>
        <authorList>
            <person name="Neafsey D.E."/>
            <person name="Barker B.M."/>
            <person name="Sharpton T.J."/>
            <person name="Stajich J.E."/>
            <person name="Park D.J."/>
            <person name="Whiston E."/>
            <person name="Hung C.-Y."/>
            <person name="McMahan C."/>
            <person name="White J."/>
            <person name="Sykes S."/>
            <person name="Heiman D."/>
            <person name="Young S."/>
            <person name="Zeng Q."/>
            <person name="Abouelleil A."/>
            <person name="Aftuck L."/>
            <person name="Bessette D."/>
            <person name="Brown A."/>
            <person name="FitzGerald M."/>
            <person name="Lui A."/>
            <person name="Macdonald J.P."/>
            <person name="Priest M."/>
            <person name="Orbach M.J."/>
            <person name="Galgiani J.N."/>
            <person name="Kirkland T.N."/>
            <person name="Cole G.T."/>
            <person name="Birren B.W."/>
            <person name="Henn M.R."/>
            <person name="Taylor J.W."/>
            <person name="Rounsley S.D."/>
        </authorList>
    </citation>
    <scope>NUCLEOTIDE SEQUENCE [LARGE SCALE GENOMIC DNA]</scope>
    <source>
        <strain evidence="2">RMSCC 2394</strain>
    </source>
</reference>
<dbReference type="Proteomes" id="UP000054565">
    <property type="component" value="Unassembled WGS sequence"/>
</dbReference>
<dbReference type="AlphaFoldDB" id="A0A0J6Y454"/>
<accession>A0A0J6Y454</accession>
<sequence length="123" mass="14026">MPNSWFRTGEHGVVAGRDCWFLWGFQPTLAANPNRALKQIASEKFRCRPAASHEWQGVARGAWRSRMHWRMSQRLGENSDVRLNPEQQISSTTRDPTALSFFILSSVLLSDIPPVAWGLSRVF</sequence>
<organism evidence="1 2">
    <name type="scientific">Coccidioides immitis RMSCC 2394</name>
    <dbReference type="NCBI Taxonomy" id="404692"/>
    <lineage>
        <taxon>Eukaryota</taxon>
        <taxon>Fungi</taxon>
        <taxon>Dikarya</taxon>
        <taxon>Ascomycota</taxon>
        <taxon>Pezizomycotina</taxon>
        <taxon>Eurotiomycetes</taxon>
        <taxon>Eurotiomycetidae</taxon>
        <taxon>Onygenales</taxon>
        <taxon>Onygenaceae</taxon>
        <taxon>Coccidioides</taxon>
    </lineage>
</organism>
<evidence type="ECO:0000313" key="2">
    <source>
        <dbReference type="Proteomes" id="UP000054565"/>
    </source>
</evidence>